<feature type="compositionally biased region" description="Polar residues" evidence="1">
    <location>
        <begin position="232"/>
        <end position="243"/>
    </location>
</feature>
<feature type="region of interest" description="Disordered" evidence="1">
    <location>
        <begin position="448"/>
        <end position="482"/>
    </location>
</feature>
<accession>J0WTD1</accession>
<feature type="region of interest" description="Disordered" evidence="1">
    <location>
        <begin position="374"/>
        <end position="405"/>
    </location>
</feature>
<proteinExistence type="predicted"/>
<dbReference type="AlphaFoldDB" id="J0WTD1"/>
<reference evidence="4" key="1">
    <citation type="journal article" date="2012" name="Science">
        <title>The Paleozoic origin of enzymatic lignin decomposition reconstructed from 31 fungal genomes.</title>
        <authorList>
            <person name="Floudas D."/>
            <person name="Binder M."/>
            <person name="Riley R."/>
            <person name="Barry K."/>
            <person name="Blanchette R.A."/>
            <person name="Henrissat B."/>
            <person name="Martinez A.T."/>
            <person name="Otillar R."/>
            <person name="Spatafora J.W."/>
            <person name="Yadav J.S."/>
            <person name="Aerts A."/>
            <person name="Benoit I."/>
            <person name="Boyd A."/>
            <person name="Carlson A."/>
            <person name="Copeland A."/>
            <person name="Coutinho P.M."/>
            <person name="de Vries R.P."/>
            <person name="Ferreira P."/>
            <person name="Findley K."/>
            <person name="Foster B."/>
            <person name="Gaskell J."/>
            <person name="Glotzer D."/>
            <person name="Gorecki P."/>
            <person name="Heitman J."/>
            <person name="Hesse C."/>
            <person name="Hori C."/>
            <person name="Igarashi K."/>
            <person name="Jurgens J.A."/>
            <person name="Kallen N."/>
            <person name="Kersten P."/>
            <person name="Kohler A."/>
            <person name="Kuees U."/>
            <person name="Kumar T.K.A."/>
            <person name="Kuo A."/>
            <person name="LaButti K."/>
            <person name="Larrondo L.F."/>
            <person name="Lindquist E."/>
            <person name="Ling A."/>
            <person name="Lombard V."/>
            <person name="Lucas S."/>
            <person name="Lundell T."/>
            <person name="Martin R."/>
            <person name="McLaughlin D.J."/>
            <person name="Morgenstern I."/>
            <person name="Morin E."/>
            <person name="Murat C."/>
            <person name="Nagy L.G."/>
            <person name="Nolan M."/>
            <person name="Ohm R.A."/>
            <person name="Patyshakuliyeva A."/>
            <person name="Rokas A."/>
            <person name="Ruiz-Duenas F.J."/>
            <person name="Sabat G."/>
            <person name="Salamov A."/>
            <person name="Samejima M."/>
            <person name="Schmutz J."/>
            <person name="Slot J.C."/>
            <person name="St John F."/>
            <person name="Stenlid J."/>
            <person name="Sun H."/>
            <person name="Sun S."/>
            <person name="Syed K."/>
            <person name="Tsang A."/>
            <person name="Wiebenga A."/>
            <person name="Young D."/>
            <person name="Pisabarro A."/>
            <person name="Eastwood D.C."/>
            <person name="Martin F."/>
            <person name="Cullen D."/>
            <person name="Grigoriev I.V."/>
            <person name="Hibbett D.S."/>
        </authorList>
    </citation>
    <scope>NUCLEOTIDE SEQUENCE [LARGE SCALE GENOMIC DNA]</scope>
    <source>
        <strain evidence="4">TFB10046</strain>
    </source>
</reference>
<evidence type="ECO:0000256" key="1">
    <source>
        <dbReference type="SAM" id="MobiDB-lite"/>
    </source>
</evidence>
<feature type="compositionally biased region" description="Low complexity" evidence="1">
    <location>
        <begin position="626"/>
        <end position="639"/>
    </location>
</feature>
<evidence type="ECO:0000256" key="2">
    <source>
        <dbReference type="SAM" id="Phobius"/>
    </source>
</evidence>
<keyword evidence="2" id="KW-0812">Transmembrane</keyword>
<dbReference type="KEGG" id="adl:AURDEDRAFT_129919"/>
<dbReference type="EMBL" id="JH687856">
    <property type="protein sequence ID" value="EJD36653.1"/>
    <property type="molecule type" value="Genomic_DNA"/>
</dbReference>
<keyword evidence="4" id="KW-1185">Reference proteome</keyword>
<organism evidence="3 4">
    <name type="scientific">Auricularia subglabra (strain TFB-10046 / SS5)</name>
    <name type="common">White-rot fungus</name>
    <name type="synonym">Auricularia delicata (strain TFB10046)</name>
    <dbReference type="NCBI Taxonomy" id="717982"/>
    <lineage>
        <taxon>Eukaryota</taxon>
        <taxon>Fungi</taxon>
        <taxon>Dikarya</taxon>
        <taxon>Basidiomycota</taxon>
        <taxon>Agaricomycotina</taxon>
        <taxon>Agaricomycetes</taxon>
        <taxon>Auriculariales</taxon>
        <taxon>Auriculariaceae</taxon>
        <taxon>Auricularia</taxon>
    </lineage>
</organism>
<feature type="region of interest" description="Disordered" evidence="1">
    <location>
        <begin position="229"/>
        <end position="259"/>
    </location>
</feature>
<keyword evidence="2" id="KW-0472">Membrane</keyword>
<feature type="compositionally biased region" description="Low complexity" evidence="1">
    <location>
        <begin position="392"/>
        <end position="404"/>
    </location>
</feature>
<feature type="region of interest" description="Disordered" evidence="1">
    <location>
        <begin position="283"/>
        <end position="307"/>
    </location>
</feature>
<feature type="transmembrane region" description="Helical" evidence="2">
    <location>
        <begin position="15"/>
        <end position="34"/>
    </location>
</feature>
<evidence type="ECO:0000313" key="4">
    <source>
        <dbReference type="Proteomes" id="UP000006514"/>
    </source>
</evidence>
<feature type="compositionally biased region" description="Basic and acidic residues" evidence="1">
    <location>
        <begin position="244"/>
        <end position="259"/>
    </location>
</feature>
<name>J0WTD1_AURST</name>
<dbReference type="Proteomes" id="UP000006514">
    <property type="component" value="Unassembled WGS sequence"/>
</dbReference>
<gene>
    <name evidence="3" type="ORF">AURDEDRAFT_129919</name>
</gene>
<feature type="transmembrane region" description="Helical" evidence="2">
    <location>
        <begin position="41"/>
        <end position="61"/>
    </location>
</feature>
<feature type="compositionally biased region" description="Acidic residues" evidence="1">
    <location>
        <begin position="468"/>
        <end position="481"/>
    </location>
</feature>
<evidence type="ECO:0000313" key="3">
    <source>
        <dbReference type="EMBL" id="EJD36653.1"/>
    </source>
</evidence>
<protein>
    <submittedName>
        <fullName evidence="3">Uncharacterized protein</fullName>
    </submittedName>
</protein>
<dbReference type="InParanoid" id="J0WTD1"/>
<keyword evidence="2" id="KW-1133">Transmembrane helix</keyword>
<sequence length="889" mass="96243">MASHSALSDPSNRPVLVVVCCICGIIVGIFAFLGRRVLRRCIRACVAGVKTCFYACSALFIQQREHERDDLPPWVPVPPTPAHIAVLHNTDNSAGFELQPTSTMPINLTSINRTVDSPPKYATVSGAESNEPCAIQLSATHSGSLSTSLSCTNMHALEALADACLRDDTPVPWSPMAGSASPRASSVCEINKQAHSYPGLVMQNVWQHTRRAARRELLASEATRSAALDLASETTTRMEQQSTSEDKMDSDAARTKDTEDQLVHAVTDPRAAGAVKTLAPLQMRSRKATTARAPVPGDSGTTTIDGPMIPQAQATGVNLAEFQARIAHELADSQQTLAEVETLLKEIEPYITEDHGDQEIDGAKRAGAPEKCLARHAVRSSAQNRGGQVKPAARSQRKTAAAAQGKLSKIAADECSEDDLSSLSSNDGPIQLDVEVSEDEDMAYELELEGDAPVSISDSDSGTGGDNDHDDCDDRSNDDDLLVPVAPARPATATGKRKVSKAQAAKDAATAARKAAGQQRLQSYCLKVPQSGSNAEKAIEVSRSIAWDAFRRTVLVAIGLASSEEEAQQYPEDKGSLSYRFTGIRGKYTQLNSEDDYAQFLLALEGRPKPKAHTLHQVWIDCPDAAAPSKKGKGSSKPPTNEGEFIVGDPLQRKFVIELKQQIGPCADRTCKIDHCKVTRDGEHTQAEAAQGVTHSRPPITHSMWEPYHPPGTVLVDGNPLTVASRPGARASRSDKSAEADKRTDAVLEIIKTHAESTTQQTQMMATLLQSYTARLGDGAAPIADGPAPGAPICGAPDTRQYPLIEVVLTQMTTEERDNDVPKPWDYLQYLGAFEDALGWRFVNDMCDSSMTFERLRREFAEELRGIQHGPLRTIWERFLFETRKVQSS</sequence>
<feature type="region of interest" description="Disordered" evidence="1">
    <location>
        <begin position="626"/>
        <end position="645"/>
    </location>
</feature>